<proteinExistence type="inferred from homology"/>
<evidence type="ECO:0000313" key="11">
    <source>
        <dbReference type="Proteomes" id="UP000823611"/>
    </source>
</evidence>
<dbReference type="SUPFAM" id="SSF51905">
    <property type="entry name" value="FAD/NAD(P)-binding domain"/>
    <property type="match status" value="1"/>
</dbReference>
<dbReference type="InterPro" id="IPR008255">
    <property type="entry name" value="Pyr_nucl-diS_OxRdtase_2_AS"/>
</dbReference>
<evidence type="ECO:0000259" key="9">
    <source>
        <dbReference type="Pfam" id="PF07992"/>
    </source>
</evidence>
<evidence type="ECO:0000256" key="1">
    <source>
        <dbReference type="ARBA" id="ARBA00009333"/>
    </source>
</evidence>
<dbReference type="Proteomes" id="UP000823611">
    <property type="component" value="Unassembled WGS sequence"/>
</dbReference>
<evidence type="ECO:0000256" key="3">
    <source>
        <dbReference type="ARBA" id="ARBA00022827"/>
    </source>
</evidence>
<dbReference type="InterPro" id="IPR050097">
    <property type="entry name" value="Ferredoxin-NADP_redctase_2"/>
</dbReference>
<comment type="cofactor">
    <cofactor evidence="8">
        <name>FAD</name>
        <dbReference type="ChEBI" id="CHEBI:57692"/>
    </cofactor>
    <text evidence="8">Binds 1 FAD per subunit.</text>
</comment>
<dbReference type="Pfam" id="PF07992">
    <property type="entry name" value="Pyr_redox_2"/>
    <property type="match status" value="1"/>
</dbReference>
<keyword evidence="4 7" id="KW-0560">Oxidoreductase</keyword>
<keyword evidence="3 7" id="KW-0274">FAD</keyword>
<dbReference type="PROSITE" id="PS00573">
    <property type="entry name" value="PYRIDINE_REDOX_2"/>
    <property type="match status" value="1"/>
</dbReference>
<dbReference type="PANTHER" id="PTHR48105">
    <property type="entry name" value="THIOREDOXIN REDUCTASE 1-RELATED-RELATED"/>
    <property type="match status" value="1"/>
</dbReference>
<keyword evidence="5" id="KW-1015">Disulfide bond</keyword>
<dbReference type="Gene3D" id="3.50.50.60">
    <property type="entry name" value="FAD/NAD(P)-binding domain"/>
    <property type="match status" value="2"/>
</dbReference>
<feature type="domain" description="FAD/NAD(P)-binding" evidence="9">
    <location>
        <begin position="3"/>
        <end position="289"/>
    </location>
</feature>
<dbReference type="InterPro" id="IPR005982">
    <property type="entry name" value="Thioredox_Rdtase"/>
</dbReference>
<comment type="similarity">
    <text evidence="1 7">Belongs to the class-II pyridine nucleotide-disulfide oxidoreductase family.</text>
</comment>
<keyword evidence="2 7" id="KW-0285">Flavoprotein</keyword>
<evidence type="ECO:0000256" key="2">
    <source>
        <dbReference type="ARBA" id="ARBA00022630"/>
    </source>
</evidence>
<dbReference type="EC" id="1.8.1.9" evidence="7"/>
<dbReference type="AlphaFoldDB" id="A0A9D9DYS2"/>
<protein>
    <recommendedName>
        <fullName evidence="7">Thioredoxin reductase</fullName>
        <ecNumber evidence="7">1.8.1.9</ecNumber>
    </recommendedName>
</protein>
<evidence type="ECO:0000256" key="6">
    <source>
        <dbReference type="ARBA" id="ARBA00023284"/>
    </source>
</evidence>
<dbReference type="GO" id="GO:0004791">
    <property type="term" value="F:thioredoxin-disulfide reductase (NADPH) activity"/>
    <property type="evidence" value="ECO:0007669"/>
    <property type="project" value="UniProtKB-UniRule"/>
</dbReference>
<name>A0A9D9DYS2_9FIRM</name>
<comment type="subunit">
    <text evidence="7">Homodimer.</text>
</comment>
<dbReference type="InterPro" id="IPR036188">
    <property type="entry name" value="FAD/NAD-bd_sf"/>
</dbReference>
<evidence type="ECO:0000313" key="10">
    <source>
        <dbReference type="EMBL" id="MBO8433874.1"/>
    </source>
</evidence>
<dbReference type="EMBL" id="JADIMX010000021">
    <property type="protein sequence ID" value="MBO8433874.1"/>
    <property type="molecule type" value="Genomic_DNA"/>
</dbReference>
<dbReference type="GO" id="GO:0019430">
    <property type="term" value="P:removal of superoxide radicals"/>
    <property type="evidence" value="ECO:0007669"/>
    <property type="project" value="UniProtKB-UniRule"/>
</dbReference>
<dbReference type="NCBIfam" id="TIGR01292">
    <property type="entry name" value="TRX_reduct"/>
    <property type="match status" value="1"/>
</dbReference>
<reference evidence="10" key="2">
    <citation type="journal article" date="2021" name="PeerJ">
        <title>Extensive microbial diversity within the chicken gut microbiome revealed by metagenomics and culture.</title>
        <authorList>
            <person name="Gilroy R."/>
            <person name="Ravi A."/>
            <person name="Getino M."/>
            <person name="Pursley I."/>
            <person name="Horton D.L."/>
            <person name="Alikhan N.F."/>
            <person name="Baker D."/>
            <person name="Gharbi K."/>
            <person name="Hall N."/>
            <person name="Watson M."/>
            <person name="Adriaenssens E.M."/>
            <person name="Foster-Nyarko E."/>
            <person name="Jarju S."/>
            <person name="Secka A."/>
            <person name="Antonio M."/>
            <person name="Oren A."/>
            <person name="Chaudhuri R.R."/>
            <person name="La Ragione R."/>
            <person name="Hildebrand F."/>
            <person name="Pallen M.J."/>
        </authorList>
    </citation>
    <scope>NUCLEOTIDE SEQUENCE</scope>
    <source>
        <strain evidence="10">F6-4510</strain>
    </source>
</reference>
<comment type="caution">
    <text evidence="10">The sequence shown here is derived from an EMBL/GenBank/DDBJ whole genome shotgun (WGS) entry which is preliminary data.</text>
</comment>
<keyword evidence="6 7" id="KW-0676">Redox-active center</keyword>
<comment type="catalytic activity">
    <reaction evidence="7">
        <text>[thioredoxin]-dithiol + NADP(+) = [thioredoxin]-disulfide + NADPH + H(+)</text>
        <dbReference type="Rhea" id="RHEA:20345"/>
        <dbReference type="Rhea" id="RHEA-COMP:10698"/>
        <dbReference type="Rhea" id="RHEA-COMP:10700"/>
        <dbReference type="ChEBI" id="CHEBI:15378"/>
        <dbReference type="ChEBI" id="CHEBI:29950"/>
        <dbReference type="ChEBI" id="CHEBI:50058"/>
        <dbReference type="ChEBI" id="CHEBI:57783"/>
        <dbReference type="ChEBI" id="CHEBI:58349"/>
        <dbReference type="EC" id="1.8.1.9"/>
    </reaction>
</comment>
<gene>
    <name evidence="10" type="primary">trxB</name>
    <name evidence="10" type="ORF">IAC55_00950</name>
</gene>
<sequence>MVYDIMIIGGGTAGLTSGIYGARAGKSVIVFEGSFAGGLIVTSPFIENYPAIQNISGPEFATNLLSQAEAFGTKIVYESIIEVDIEGKIKRVISESNEYIGKTVIIATGTKRRKLGFENEDKLIGKGLSYCAYCDGAFFRGKDVAVVGGGNTALEDALYLSDICKTVYIIHRRDKLKGEKAISNEIFKRENIKFLTNTVVDDIIGDKVLNLVKIRNLKTGEIRDLSVNGLFVAIGQIPQNEIFSPPVTLDSSGYIVATEDCKTNVSGVFVAGDCRVKKLRQLITASADGATAVNSAIEYLNGGK</sequence>
<dbReference type="GO" id="GO:0005737">
    <property type="term" value="C:cytoplasm"/>
    <property type="evidence" value="ECO:0007669"/>
    <property type="project" value="InterPro"/>
</dbReference>
<dbReference type="InterPro" id="IPR023753">
    <property type="entry name" value="FAD/NAD-binding_dom"/>
</dbReference>
<dbReference type="PRINTS" id="PR00368">
    <property type="entry name" value="FADPNR"/>
</dbReference>
<accession>A0A9D9DYS2</accession>
<evidence type="ECO:0000256" key="8">
    <source>
        <dbReference type="RuleBase" id="RU003881"/>
    </source>
</evidence>
<evidence type="ECO:0000256" key="7">
    <source>
        <dbReference type="RuleBase" id="RU003880"/>
    </source>
</evidence>
<evidence type="ECO:0000256" key="5">
    <source>
        <dbReference type="ARBA" id="ARBA00023157"/>
    </source>
</evidence>
<dbReference type="PRINTS" id="PR00469">
    <property type="entry name" value="PNDRDTASEII"/>
</dbReference>
<reference evidence="10" key="1">
    <citation type="submission" date="2020-10" db="EMBL/GenBank/DDBJ databases">
        <authorList>
            <person name="Gilroy R."/>
        </authorList>
    </citation>
    <scope>NUCLEOTIDE SEQUENCE</scope>
    <source>
        <strain evidence="10">F6-4510</strain>
    </source>
</reference>
<keyword evidence="8" id="KW-0521">NADP</keyword>
<evidence type="ECO:0000256" key="4">
    <source>
        <dbReference type="ARBA" id="ARBA00023002"/>
    </source>
</evidence>
<organism evidence="10 11">
    <name type="scientific">Candidatus Fimicola merdigallinarum</name>
    <dbReference type="NCBI Taxonomy" id="2840819"/>
    <lineage>
        <taxon>Bacteria</taxon>
        <taxon>Bacillati</taxon>
        <taxon>Bacillota</taxon>
        <taxon>Clostridia</taxon>
        <taxon>Lachnospirales</taxon>
        <taxon>Lachnospiraceae</taxon>
        <taxon>Lachnospiraceae incertae sedis</taxon>
        <taxon>Candidatus Fimicola</taxon>
    </lineage>
</organism>